<dbReference type="SUPFAM" id="SSF141868">
    <property type="entry name" value="EAL domain-like"/>
    <property type="match status" value="1"/>
</dbReference>
<sequence length="139" mass="15803">LILRVSLPSLLQPNFQEQLNRKLARYSGVWQRLYIELDAYGALAHPQELIDFVQATHPHGVRFGMRRVFEQPSVLALLDNLRLAYINVRVEALQSLYQTTGGRALITALATTCHALTIQIRPDRPDSLLSEIKECLKII</sequence>
<feature type="domain" description="EAL" evidence="1">
    <location>
        <begin position="1"/>
        <end position="139"/>
    </location>
</feature>
<reference evidence="2" key="2">
    <citation type="submission" date="2021-04" db="EMBL/GenBank/DDBJ databases">
        <authorList>
            <person name="Gilroy R."/>
        </authorList>
    </citation>
    <scope>NUCLEOTIDE SEQUENCE</scope>
    <source>
        <strain evidence="2">9264</strain>
    </source>
</reference>
<evidence type="ECO:0000313" key="3">
    <source>
        <dbReference type="Proteomes" id="UP000823889"/>
    </source>
</evidence>
<feature type="non-terminal residue" evidence="2">
    <location>
        <position position="1"/>
    </location>
</feature>
<evidence type="ECO:0000313" key="2">
    <source>
        <dbReference type="EMBL" id="HJD43898.1"/>
    </source>
</evidence>
<reference evidence="2" key="1">
    <citation type="journal article" date="2021" name="PeerJ">
        <title>Extensive microbial diversity within the chicken gut microbiome revealed by metagenomics and culture.</title>
        <authorList>
            <person name="Gilroy R."/>
            <person name="Ravi A."/>
            <person name="Getino M."/>
            <person name="Pursley I."/>
            <person name="Horton D.L."/>
            <person name="Alikhan N.F."/>
            <person name="Baker D."/>
            <person name="Gharbi K."/>
            <person name="Hall N."/>
            <person name="Watson M."/>
            <person name="Adriaenssens E.M."/>
            <person name="Foster-Nyarko E."/>
            <person name="Jarju S."/>
            <person name="Secka A."/>
            <person name="Antonio M."/>
            <person name="Oren A."/>
            <person name="Chaudhuri R.R."/>
            <person name="La Ragione R."/>
            <person name="Hildebrand F."/>
            <person name="Pallen M.J."/>
        </authorList>
    </citation>
    <scope>NUCLEOTIDE SEQUENCE</scope>
    <source>
        <strain evidence="2">9264</strain>
    </source>
</reference>
<dbReference type="Gene3D" id="3.20.20.450">
    <property type="entry name" value="EAL domain"/>
    <property type="match status" value="1"/>
</dbReference>
<dbReference type="PROSITE" id="PS50883">
    <property type="entry name" value="EAL"/>
    <property type="match status" value="1"/>
</dbReference>
<accession>A0A9D2RJ14</accession>
<comment type="caution">
    <text evidence="2">The sequence shown here is derived from an EMBL/GenBank/DDBJ whole genome shotgun (WGS) entry which is preliminary data.</text>
</comment>
<dbReference type="Pfam" id="PF00563">
    <property type="entry name" value="EAL"/>
    <property type="match status" value="1"/>
</dbReference>
<dbReference type="Proteomes" id="UP000823889">
    <property type="component" value="Unassembled WGS sequence"/>
</dbReference>
<organism evidence="2 3">
    <name type="scientific">Candidatus Paenalcaligenes intestinipullorum</name>
    <dbReference type="NCBI Taxonomy" id="2838718"/>
    <lineage>
        <taxon>Bacteria</taxon>
        <taxon>Pseudomonadati</taxon>
        <taxon>Pseudomonadota</taxon>
        <taxon>Betaproteobacteria</taxon>
        <taxon>Burkholderiales</taxon>
        <taxon>Alcaligenaceae</taxon>
        <taxon>Paenalcaligenes</taxon>
    </lineage>
</organism>
<dbReference type="AlphaFoldDB" id="A0A9D2RJ14"/>
<gene>
    <name evidence="2" type="ORF">H9906_02575</name>
</gene>
<dbReference type="InterPro" id="IPR035919">
    <property type="entry name" value="EAL_sf"/>
</dbReference>
<evidence type="ECO:0000259" key="1">
    <source>
        <dbReference type="PROSITE" id="PS50883"/>
    </source>
</evidence>
<dbReference type="EMBL" id="DWUQ01000049">
    <property type="protein sequence ID" value="HJD43898.1"/>
    <property type="molecule type" value="Genomic_DNA"/>
</dbReference>
<proteinExistence type="predicted"/>
<protein>
    <submittedName>
        <fullName evidence="2">EAL domain-containing protein</fullName>
    </submittedName>
</protein>
<name>A0A9D2RJ14_9BURK</name>
<dbReference type="InterPro" id="IPR001633">
    <property type="entry name" value="EAL_dom"/>
</dbReference>